<dbReference type="RefSeq" id="WP_026267801.1">
    <property type="nucleotide sequence ID" value="NZ_FMCV01000027.1"/>
</dbReference>
<evidence type="ECO:0000259" key="4">
    <source>
        <dbReference type="PROSITE" id="PS50052"/>
    </source>
</evidence>
<dbReference type="PANTHER" id="PTHR23117:SF13">
    <property type="entry name" value="GUANYLATE KINASE"/>
    <property type="match status" value="1"/>
</dbReference>
<dbReference type="AlphaFoldDB" id="A0A1C5ACH6"/>
<gene>
    <name evidence="5" type="ORF">GA0070215_12754</name>
</gene>
<organism evidence="5 6">
    <name type="scientific">Micromonospora marina</name>
    <dbReference type="NCBI Taxonomy" id="307120"/>
    <lineage>
        <taxon>Bacteria</taxon>
        <taxon>Bacillati</taxon>
        <taxon>Actinomycetota</taxon>
        <taxon>Actinomycetes</taxon>
        <taxon>Micromonosporales</taxon>
        <taxon>Micromonosporaceae</taxon>
        <taxon>Micromonospora</taxon>
    </lineage>
</organism>
<accession>A0A1C5ACH6</accession>
<evidence type="ECO:0000256" key="3">
    <source>
        <dbReference type="ARBA" id="ARBA00022777"/>
    </source>
</evidence>
<proteinExistence type="inferred from homology"/>
<dbReference type="PROSITE" id="PS50052">
    <property type="entry name" value="GUANYLATE_KINASE_2"/>
    <property type="match status" value="1"/>
</dbReference>
<name>A0A1C5ACH6_9ACTN</name>
<dbReference type="CDD" id="cd00071">
    <property type="entry name" value="GMPK"/>
    <property type="match status" value="1"/>
</dbReference>
<dbReference type="Gene3D" id="3.40.50.300">
    <property type="entry name" value="P-loop containing nucleotide triphosphate hydrolases"/>
    <property type="match status" value="1"/>
</dbReference>
<feature type="domain" description="Guanylate kinase-like" evidence="4">
    <location>
        <begin position="11"/>
        <end position="183"/>
    </location>
</feature>
<dbReference type="GO" id="GO:0005829">
    <property type="term" value="C:cytosol"/>
    <property type="evidence" value="ECO:0007669"/>
    <property type="project" value="TreeGrafter"/>
</dbReference>
<evidence type="ECO:0000256" key="1">
    <source>
        <dbReference type="ARBA" id="ARBA00005790"/>
    </source>
</evidence>
<dbReference type="EMBL" id="FMCV01000027">
    <property type="protein sequence ID" value="SCF42925.1"/>
    <property type="molecule type" value="Genomic_DNA"/>
</dbReference>
<keyword evidence="3 5" id="KW-0418">Kinase</keyword>
<dbReference type="SUPFAM" id="SSF52540">
    <property type="entry name" value="P-loop containing nucleoside triphosphate hydrolases"/>
    <property type="match status" value="1"/>
</dbReference>
<evidence type="ECO:0000313" key="6">
    <source>
        <dbReference type="Proteomes" id="UP000198551"/>
    </source>
</evidence>
<dbReference type="Pfam" id="PF00625">
    <property type="entry name" value="Guanylate_kin"/>
    <property type="match status" value="1"/>
</dbReference>
<dbReference type="Proteomes" id="UP000198551">
    <property type="component" value="Unassembled WGS sequence"/>
</dbReference>
<dbReference type="InterPro" id="IPR027417">
    <property type="entry name" value="P-loop_NTPase"/>
</dbReference>
<dbReference type="GO" id="GO:0004385">
    <property type="term" value="F:GMP kinase activity"/>
    <property type="evidence" value="ECO:0007669"/>
    <property type="project" value="TreeGrafter"/>
</dbReference>
<dbReference type="InterPro" id="IPR008144">
    <property type="entry name" value="Guanylate_kin-like_dom"/>
</dbReference>
<reference evidence="6" key="1">
    <citation type="submission" date="2016-06" db="EMBL/GenBank/DDBJ databases">
        <authorList>
            <person name="Varghese N."/>
        </authorList>
    </citation>
    <scope>NUCLEOTIDE SEQUENCE [LARGE SCALE GENOMIC DNA]</scope>
    <source>
        <strain evidence="6">DSM 45555</strain>
    </source>
</reference>
<comment type="similarity">
    <text evidence="1">Belongs to the guanylate kinase family.</text>
</comment>
<protein>
    <submittedName>
        <fullName evidence="5">Guanylate kinase</fullName>
    </submittedName>
</protein>
<dbReference type="SMART" id="SM00072">
    <property type="entry name" value="GuKc"/>
    <property type="match status" value="1"/>
</dbReference>
<sequence length="183" mass="19017">MSTDDEARSAARLTVLSGPSGAGRSSVVGAVRARLASVWVPVVATTRPPRPDERDGVDRVFLDAPGFDRLIAAGELLEWCRIGPYRRGVPRAGVRARLAEGRPVLLPLDLAGALAVRAAAPGVRLVLLAPPAYRADPDVAAVFAHAVAHDRTERAAAELVGLLGSSFLAPARPPAGGARDAEV</sequence>
<keyword evidence="6" id="KW-1185">Reference proteome</keyword>
<dbReference type="PANTHER" id="PTHR23117">
    <property type="entry name" value="GUANYLATE KINASE-RELATED"/>
    <property type="match status" value="1"/>
</dbReference>
<evidence type="ECO:0000256" key="2">
    <source>
        <dbReference type="ARBA" id="ARBA00022679"/>
    </source>
</evidence>
<dbReference type="InterPro" id="IPR008145">
    <property type="entry name" value="GK/Ca_channel_bsu"/>
</dbReference>
<evidence type="ECO:0000313" key="5">
    <source>
        <dbReference type="EMBL" id="SCF42925.1"/>
    </source>
</evidence>
<keyword evidence="2" id="KW-0808">Transferase</keyword>